<proteinExistence type="predicted"/>
<name>A0A379FZ07_9GAMM</name>
<sequence length="134" mass="15263">MSIHTMANSGEPLTLWRIDVRYSAKGRVIRTELEVSESVKNALVRRLESKGYVITVATFTREVGMQIKFADVPALKNEETEKFCHQVAAEYIQNKEIGAKMYTDFCVNNKLFYWETLAIKQRIACLVGKLTPAT</sequence>
<evidence type="ECO:0000313" key="1">
    <source>
        <dbReference type="EMBL" id="SUC33852.1"/>
    </source>
</evidence>
<organism evidence="1 2">
    <name type="scientific">Providencia rustigianii</name>
    <dbReference type="NCBI Taxonomy" id="158850"/>
    <lineage>
        <taxon>Bacteria</taxon>
        <taxon>Pseudomonadati</taxon>
        <taxon>Pseudomonadota</taxon>
        <taxon>Gammaproteobacteria</taxon>
        <taxon>Enterobacterales</taxon>
        <taxon>Morganellaceae</taxon>
        <taxon>Providencia</taxon>
    </lineage>
</organism>
<dbReference type="AlphaFoldDB" id="A0A379FZ07"/>
<gene>
    <name evidence="1" type="ORF">NCTC12026_00173</name>
</gene>
<evidence type="ECO:0000313" key="2">
    <source>
        <dbReference type="Proteomes" id="UP000255129"/>
    </source>
</evidence>
<dbReference type="RefSeq" id="WP_011039733.1">
    <property type="nucleotide sequence ID" value="NZ_UGUA01000001.1"/>
</dbReference>
<protein>
    <submittedName>
        <fullName evidence="1">Uncharacterized protein</fullName>
    </submittedName>
</protein>
<dbReference type="EMBL" id="UGUA01000001">
    <property type="protein sequence ID" value="SUC33852.1"/>
    <property type="molecule type" value="Genomic_DNA"/>
</dbReference>
<dbReference type="Proteomes" id="UP000255129">
    <property type="component" value="Unassembled WGS sequence"/>
</dbReference>
<accession>A0A379FZ07</accession>
<reference evidence="1 2" key="1">
    <citation type="submission" date="2018-06" db="EMBL/GenBank/DDBJ databases">
        <authorList>
            <consortium name="Pathogen Informatics"/>
            <person name="Doyle S."/>
        </authorList>
    </citation>
    <scope>NUCLEOTIDE SEQUENCE [LARGE SCALE GENOMIC DNA]</scope>
    <source>
        <strain evidence="1 2">NCTC12026</strain>
    </source>
</reference>